<proteinExistence type="predicted"/>
<keyword evidence="2" id="KW-1185">Reference proteome</keyword>
<evidence type="ECO:0000313" key="2">
    <source>
        <dbReference type="Proteomes" id="UP001320544"/>
    </source>
</evidence>
<gene>
    <name evidence="1" type="ORF">CE91St30_26510</name>
</gene>
<accession>A0ABN6ML61</accession>
<dbReference type="EMBL" id="AP025564">
    <property type="protein sequence ID" value="BDE97318.1"/>
    <property type="molecule type" value="Genomic_DNA"/>
</dbReference>
<organism evidence="1 2">
    <name type="scientific">Raoultibacter timonensis</name>
    <dbReference type="NCBI Taxonomy" id="1907662"/>
    <lineage>
        <taxon>Bacteria</taxon>
        <taxon>Bacillati</taxon>
        <taxon>Actinomycetota</taxon>
        <taxon>Coriobacteriia</taxon>
        <taxon>Eggerthellales</taxon>
        <taxon>Eggerthellaceae</taxon>
        <taxon>Raoultibacter</taxon>
    </lineage>
</organism>
<name>A0ABN6ML61_9ACTN</name>
<protein>
    <submittedName>
        <fullName evidence="1">Uncharacterized protein</fullName>
    </submittedName>
</protein>
<dbReference type="Proteomes" id="UP001320544">
    <property type="component" value="Chromosome"/>
</dbReference>
<evidence type="ECO:0000313" key="1">
    <source>
        <dbReference type="EMBL" id="BDE97318.1"/>
    </source>
</evidence>
<sequence>MVVNEFNLLDTVFGPRKAEAPPTIHPYTVASLAVSAEFLESIAGRDAQIAQTPRCFSGVEHLELSHQRLPELWWHASGCGS</sequence>
<reference evidence="1 2" key="1">
    <citation type="submission" date="2022-01" db="EMBL/GenBank/DDBJ databases">
        <title>Novel bile acid biosynthetic pathways are enriched in the microbiome of centenarians.</title>
        <authorList>
            <person name="Sato Y."/>
            <person name="Atarashi K."/>
            <person name="Plichta R.D."/>
            <person name="Arai Y."/>
            <person name="Sasajima S."/>
            <person name="Kearney M.S."/>
            <person name="Suda W."/>
            <person name="Takeshita K."/>
            <person name="Sasaki T."/>
            <person name="Okamoto S."/>
            <person name="Skelly N.A."/>
            <person name="Okamura Y."/>
            <person name="Vlamakis H."/>
            <person name="Li Y."/>
            <person name="Tanoue T."/>
            <person name="Takei H."/>
            <person name="Nittono H."/>
            <person name="Narushima S."/>
            <person name="Irie J."/>
            <person name="Itoh H."/>
            <person name="Moriya K."/>
            <person name="Sugiura Y."/>
            <person name="Suematsu M."/>
            <person name="Moritoki N."/>
            <person name="Shibata S."/>
            <person name="Littman R.D."/>
            <person name="Fischbach A.M."/>
            <person name="Uwamino Y."/>
            <person name="Inoue T."/>
            <person name="Honda A."/>
            <person name="Hattori M."/>
            <person name="Murai T."/>
            <person name="Xavier J.R."/>
            <person name="Hirose N."/>
            <person name="Honda K."/>
        </authorList>
    </citation>
    <scope>NUCLEOTIDE SEQUENCE [LARGE SCALE GENOMIC DNA]</scope>
    <source>
        <strain evidence="1 2">CE91-St30</strain>
    </source>
</reference>